<evidence type="ECO:0000313" key="7">
    <source>
        <dbReference type="Proteomes" id="UP000555393"/>
    </source>
</evidence>
<dbReference type="Proteomes" id="UP000555393">
    <property type="component" value="Unassembled WGS sequence"/>
</dbReference>
<accession>A0A841M0C7</accession>
<dbReference type="PANTHER" id="PTHR30126:SF98">
    <property type="entry name" value="HTH-TYPE TRANSCRIPTIONAL ACTIVATOR BAUR"/>
    <property type="match status" value="1"/>
</dbReference>
<gene>
    <name evidence="6" type="ORF">FHS77_002794</name>
</gene>
<dbReference type="PANTHER" id="PTHR30126">
    <property type="entry name" value="HTH-TYPE TRANSCRIPTIONAL REGULATOR"/>
    <property type="match status" value="1"/>
</dbReference>
<protein>
    <submittedName>
        <fullName evidence="6">DNA-binding transcriptional LysR family regulator</fullName>
    </submittedName>
</protein>
<evidence type="ECO:0000256" key="3">
    <source>
        <dbReference type="ARBA" id="ARBA00023125"/>
    </source>
</evidence>
<proteinExistence type="inferred from homology"/>
<evidence type="ECO:0000256" key="4">
    <source>
        <dbReference type="ARBA" id="ARBA00023163"/>
    </source>
</evidence>
<comment type="similarity">
    <text evidence="1">Belongs to the LysR transcriptional regulatory family.</text>
</comment>
<dbReference type="Gene3D" id="3.40.190.290">
    <property type="match status" value="1"/>
</dbReference>
<reference evidence="6 7" key="1">
    <citation type="submission" date="2020-08" db="EMBL/GenBank/DDBJ databases">
        <title>Genomic Encyclopedia of Type Strains, Phase IV (KMG-IV): sequencing the most valuable type-strain genomes for metagenomic binning, comparative biology and taxonomic classification.</title>
        <authorList>
            <person name="Goeker M."/>
        </authorList>
    </citation>
    <scope>NUCLEOTIDE SEQUENCE [LARGE SCALE GENOMIC DNA]</scope>
    <source>
        <strain evidence="6 7">DSM 22336</strain>
    </source>
</reference>
<dbReference type="AlphaFoldDB" id="A0A841M0C7"/>
<dbReference type="GO" id="GO:0000976">
    <property type="term" value="F:transcription cis-regulatory region binding"/>
    <property type="evidence" value="ECO:0007669"/>
    <property type="project" value="TreeGrafter"/>
</dbReference>
<organism evidence="6 7">
    <name type="scientific">Paenochrobactrum gallinarii</name>
    <dbReference type="NCBI Taxonomy" id="643673"/>
    <lineage>
        <taxon>Bacteria</taxon>
        <taxon>Pseudomonadati</taxon>
        <taxon>Pseudomonadota</taxon>
        <taxon>Alphaproteobacteria</taxon>
        <taxon>Hyphomicrobiales</taxon>
        <taxon>Brucellaceae</taxon>
        <taxon>Paenochrobactrum</taxon>
    </lineage>
</organism>
<evidence type="ECO:0000313" key="6">
    <source>
        <dbReference type="EMBL" id="MBB6262222.1"/>
    </source>
</evidence>
<dbReference type="SUPFAM" id="SSF53850">
    <property type="entry name" value="Periplasmic binding protein-like II"/>
    <property type="match status" value="1"/>
</dbReference>
<dbReference type="PRINTS" id="PR00039">
    <property type="entry name" value="HTHLYSR"/>
</dbReference>
<evidence type="ECO:0000256" key="1">
    <source>
        <dbReference type="ARBA" id="ARBA00009437"/>
    </source>
</evidence>
<dbReference type="InterPro" id="IPR000847">
    <property type="entry name" value="LysR_HTH_N"/>
</dbReference>
<dbReference type="PROSITE" id="PS50931">
    <property type="entry name" value="HTH_LYSR"/>
    <property type="match status" value="1"/>
</dbReference>
<keyword evidence="2" id="KW-0805">Transcription regulation</keyword>
<dbReference type="EMBL" id="JACIIU010000019">
    <property type="protein sequence ID" value="MBB6262222.1"/>
    <property type="molecule type" value="Genomic_DNA"/>
</dbReference>
<dbReference type="SUPFAM" id="SSF46785">
    <property type="entry name" value="Winged helix' DNA-binding domain"/>
    <property type="match status" value="1"/>
</dbReference>
<dbReference type="InterPro" id="IPR036390">
    <property type="entry name" value="WH_DNA-bd_sf"/>
</dbReference>
<dbReference type="RefSeq" id="WP_184224294.1">
    <property type="nucleotide sequence ID" value="NZ_JACIIU010000019.1"/>
</dbReference>
<dbReference type="InterPro" id="IPR036388">
    <property type="entry name" value="WH-like_DNA-bd_sf"/>
</dbReference>
<comment type="caution">
    <text evidence="6">The sequence shown here is derived from an EMBL/GenBank/DDBJ whole genome shotgun (WGS) entry which is preliminary data.</text>
</comment>
<evidence type="ECO:0000256" key="2">
    <source>
        <dbReference type="ARBA" id="ARBA00023015"/>
    </source>
</evidence>
<dbReference type="Pfam" id="PF03466">
    <property type="entry name" value="LysR_substrate"/>
    <property type="match status" value="1"/>
</dbReference>
<sequence length="301" mass="34177">MRFSDADLKSCRIFRAVVENSGFTGAQIALNISQPSVSAHIKALEQRLGFDLCKRGKSGFQLTEKGERVYEELKRLLHSVEHFEIAMGELRHRLTGALRLGLASNMVTDEQFSIRNAMERFNQRVHDVSPNIHIGTPDMLEKELLNGSIHLAIGNFTSNFNTLLYRKLYDEKNTLYCSAHSPLFNVPPEDITPTIIKDANLVTRAYLNQMELSHLRDIHPRAVVSNMEAQAILILSGNYIGYLADHYAERWVERGELRSLAHPDLDKLIPFQVVTRSEMSTSQVVATFIDDIFNSFTQTNK</sequence>
<dbReference type="Gene3D" id="1.10.10.10">
    <property type="entry name" value="Winged helix-like DNA-binding domain superfamily/Winged helix DNA-binding domain"/>
    <property type="match status" value="1"/>
</dbReference>
<dbReference type="InterPro" id="IPR005119">
    <property type="entry name" value="LysR_subst-bd"/>
</dbReference>
<dbReference type="CDD" id="cd05466">
    <property type="entry name" value="PBP2_LTTR_substrate"/>
    <property type="match status" value="1"/>
</dbReference>
<keyword evidence="7" id="KW-1185">Reference proteome</keyword>
<keyword evidence="3 6" id="KW-0238">DNA-binding</keyword>
<evidence type="ECO:0000259" key="5">
    <source>
        <dbReference type="PROSITE" id="PS50931"/>
    </source>
</evidence>
<dbReference type="Pfam" id="PF00126">
    <property type="entry name" value="HTH_1"/>
    <property type="match status" value="1"/>
</dbReference>
<name>A0A841M0C7_9HYPH</name>
<keyword evidence="4" id="KW-0804">Transcription</keyword>
<dbReference type="GO" id="GO:0003700">
    <property type="term" value="F:DNA-binding transcription factor activity"/>
    <property type="evidence" value="ECO:0007669"/>
    <property type="project" value="InterPro"/>
</dbReference>
<feature type="domain" description="HTH lysR-type" evidence="5">
    <location>
        <begin position="7"/>
        <end position="63"/>
    </location>
</feature>